<feature type="domain" description="Aspartate/glutamate/uridylate kinase" evidence="10">
    <location>
        <begin position="18"/>
        <end position="257"/>
    </location>
</feature>
<feature type="site" description="Transition state stabilizer" evidence="9">
    <location>
        <position position="22"/>
    </location>
</feature>
<dbReference type="KEGG" id="pbt:ING2E5B_0149"/>
<dbReference type="PANTHER" id="PTHR23342">
    <property type="entry name" value="N-ACETYLGLUTAMATE SYNTHASE"/>
    <property type="match status" value="1"/>
</dbReference>
<dbReference type="InterPro" id="IPR037528">
    <property type="entry name" value="ArgB"/>
</dbReference>
<dbReference type="HAMAP" id="MF_00082">
    <property type="entry name" value="ArgB"/>
    <property type="match status" value="1"/>
</dbReference>
<comment type="similarity">
    <text evidence="9">Belongs to the acetylglutamate kinase family. ArgB subfamily.</text>
</comment>
<dbReference type="HOGENOM" id="CLU_053680_1_0_10"/>
<feature type="binding site" evidence="9">
    <location>
        <position position="76"/>
    </location>
    <ligand>
        <name>substrate</name>
    </ligand>
</feature>
<protein>
    <recommendedName>
        <fullName evidence="9">Acetylglutamate kinase</fullName>
        <ecNumber evidence="9">2.7.2.8</ecNumber>
    </recommendedName>
    <alternativeName>
        <fullName evidence="9">N-acetyl-L-glutamate 5-phosphotransferase</fullName>
    </alternativeName>
    <alternativeName>
        <fullName evidence="9">NAG kinase</fullName>
        <shortName evidence="9">NAGK</shortName>
    </alternativeName>
</protein>
<feature type="binding site" evidence="9">
    <location>
        <begin position="54"/>
        <end position="55"/>
    </location>
    <ligand>
        <name>substrate</name>
    </ligand>
</feature>
<comment type="catalytic activity">
    <reaction evidence="8 9">
        <text>N-acetyl-L-glutamate + ATP = N-acetyl-L-glutamyl 5-phosphate + ADP</text>
        <dbReference type="Rhea" id="RHEA:14629"/>
        <dbReference type="ChEBI" id="CHEBI:30616"/>
        <dbReference type="ChEBI" id="CHEBI:44337"/>
        <dbReference type="ChEBI" id="CHEBI:57936"/>
        <dbReference type="ChEBI" id="CHEBI:456216"/>
        <dbReference type="EC" id="2.7.2.8"/>
    </reaction>
</comment>
<dbReference type="PATRIC" id="fig|1562970.3.peg.145"/>
<name>A0A098BW79_9BACT</name>
<reference evidence="11 12" key="1">
    <citation type="submission" date="2014-08" db="EMBL/GenBank/DDBJ databases">
        <authorList>
            <person name="Wibberg D."/>
        </authorList>
    </citation>
    <scope>NUCLEOTIDE SEQUENCE [LARGE SCALE GENOMIC DNA]</scope>
    <source>
        <strain evidence="12">ING2-E5B</strain>
    </source>
</reference>
<dbReference type="AlphaFoldDB" id="A0A098BW79"/>
<keyword evidence="5 9" id="KW-0547">Nucleotide-binding</keyword>
<dbReference type="Gene3D" id="3.40.1160.10">
    <property type="entry name" value="Acetylglutamate kinase-like"/>
    <property type="match status" value="1"/>
</dbReference>
<dbReference type="GO" id="GO:0005524">
    <property type="term" value="F:ATP binding"/>
    <property type="evidence" value="ECO:0007669"/>
    <property type="project" value="UniProtKB-UniRule"/>
</dbReference>
<dbReference type="UniPathway" id="UPA00068">
    <property type="reaction ID" value="UER00107"/>
</dbReference>
<dbReference type="InterPro" id="IPR036393">
    <property type="entry name" value="AceGlu_kinase-like_sf"/>
</dbReference>
<dbReference type="GO" id="GO:0042450">
    <property type="term" value="P:L-arginine biosynthetic process via ornithine"/>
    <property type="evidence" value="ECO:0007669"/>
    <property type="project" value="UniProtKB-UniRule"/>
</dbReference>
<feature type="binding site" evidence="9">
    <location>
        <position position="173"/>
    </location>
    <ligand>
        <name>substrate</name>
    </ligand>
</feature>
<dbReference type="PIRSF" id="PIRSF000728">
    <property type="entry name" value="NAGK"/>
    <property type="match status" value="1"/>
</dbReference>
<evidence type="ECO:0000256" key="2">
    <source>
        <dbReference type="ARBA" id="ARBA00022571"/>
    </source>
</evidence>
<dbReference type="EMBL" id="LN515532">
    <property type="protein sequence ID" value="CEA14887.1"/>
    <property type="molecule type" value="Genomic_DNA"/>
</dbReference>
<evidence type="ECO:0000256" key="8">
    <source>
        <dbReference type="ARBA" id="ARBA00048141"/>
    </source>
</evidence>
<dbReference type="Proteomes" id="UP000032417">
    <property type="component" value="Chromosome 1"/>
</dbReference>
<dbReference type="CDD" id="cd04238">
    <property type="entry name" value="AAK_NAGK-like"/>
    <property type="match status" value="1"/>
</dbReference>
<dbReference type="EC" id="2.7.2.8" evidence="9"/>
<evidence type="ECO:0000256" key="3">
    <source>
        <dbReference type="ARBA" id="ARBA00022605"/>
    </source>
</evidence>
<dbReference type="GO" id="GO:0003991">
    <property type="term" value="F:acetylglutamate kinase activity"/>
    <property type="evidence" value="ECO:0007669"/>
    <property type="project" value="UniProtKB-UniRule"/>
</dbReference>
<dbReference type="Pfam" id="PF00696">
    <property type="entry name" value="AA_kinase"/>
    <property type="match status" value="1"/>
</dbReference>
<evidence type="ECO:0000256" key="1">
    <source>
        <dbReference type="ARBA" id="ARBA00004828"/>
    </source>
</evidence>
<evidence type="ECO:0000256" key="7">
    <source>
        <dbReference type="ARBA" id="ARBA00022840"/>
    </source>
</evidence>
<proteinExistence type="inferred from homology"/>
<comment type="function">
    <text evidence="9">Catalyzes the ATP-dependent phosphorylation of N-acetyl-L-glutamate.</text>
</comment>
<keyword evidence="9" id="KW-0963">Cytoplasm</keyword>
<dbReference type="SUPFAM" id="SSF53633">
    <property type="entry name" value="Carbamate kinase-like"/>
    <property type="match status" value="1"/>
</dbReference>
<evidence type="ECO:0000259" key="10">
    <source>
        <dbReference type="Pfam" id="PF00696"/>
    </source>
</evidence>
<keyword evidence="7 9" id="KW-0067">ATP-binding</keyword>
<dbReference type="GO" id="GO:0005737">
    <property type="term" value="C:cytoplasm"/>
    <property type="evidence" value="ECO:0007669"/>
    <property type="project" value="UniProtKB-SubCell"/>
</dbReference>
<evidence type="ECO:0000256" key="4">
    <source>
        <dbReference type="ARBA" id="ARBA00022679"/>
    </source>
</evidence>
<keyword evidence="4 9" id="KW-0808">Transferase</keyword>
<evidence type="ECO:0000256" key="9">
    <source>
        <dbReference type="HAMAP-Rule" id="MF_00082"/>
    </source>
</evidence>
<evidence type="ECO:0000256" key="6">
    <source>
        <dbReference type="ARBA" id="ARBA00022777"/>
    </source>
</evidence>
<keyword evidence="3 9" id="KW-0028">Amino-acid biosynthesis</keyword>
<keyword evidence="12" id="KW-1185">Reference proteome</keyword>
<sequence>MMMNNNDKNNRNNNIAKLSIVKIGGNIVDNPKALETFLTDFNCLEGPKVLIHGGGAIASKMSVQLGIETKKVDGRRITDAETLKIVTMVYAGLINKDIVASLQKLGCNAIGLSGADANCIPSIRRSPEPIDFGFVGDPDPQKVNKDFISKLVESDITPVFCAITHDGNGTLLNTNADTIAYTVATALSGMYKTVLYYCFEKEGVLMNIDDPESLIESINRDECDKLIEQGVIADGMIPKLFNSFNAISHGVSEVIILHAKNLLTGKGTVLINS</sequence>
<evidence type="ECO:0000256" key="5">
    <source>
        <dbReference type="ARBA" id="ARBA00022741"/>
    </source>
</evidence>
<accession>A0A098BW79</accession>
<dbReference type="NCBIfam" id="TIGR00761">
    <property type="entry name" value="argB"/>
    <property type="match status" value="1"/>
</dbReference>
<evidence type="ECO:0000313" key="11">
    <source>
        <dbReference type="EMBL" id="CEA14887.1"/>
    </source>
</evidence>
<organism evidence="11 12">
    <name type="scientific">Fermentimonas caenicola</name>
    <dbReference type="NCBI Taxonomy" id="1562970"/>
    <lineage>
        <taxon>Bacteria</taxon>
        <taxon>Pseudomonadati</taxon>
        <taxon>Bacteroidota</taxon>
        <taxon>Bacteroidia</taxon>
        <taxon>Bacteroidales</taxon>
        <taxon>Dysgonomonadaceae</taxon>
        <taxon>Fermentimonas</taxon>
    </lineage>
</organism>
<dbReference type="InterPro" id="IPR001048">
    <property type="entry name" value="Asp/Glu/Uridylate_kinase"/>
</dbReference>
<dbReference type="PANTHER" id="PTHR23342:SF0">
    <property type="entry name" value="N-ACETYLGLUTAMATE SYNTHASE, MITOCHONDRIAL"/>
    <property type="match status" value="1"/>
</dbReference>
<dbReference type="STRING" id="1562970.ING2E5B_0149"/>
<gene>
    <name evidence="9 11" type="primary">argB</name>
    <name evidence="11" type="ORF">ING2E5B_0149</name>
</gene>
<comment type="subcellular location">
    <subcellularLocation>
        <location evidence="9">Cytoplasm</location>
    </subcellularLocation>
</comment>
<feature type="site" description="Transition state stabilizer" evidence="9">
    <location>
        <position position="239"/>
    </location>
</feature>
<comment type="pathway">
    <text evidence="1 9">Amino-acid biosynthesis; L-arginine biosynthesis; N(2)-acetyl-L-ornithine from L-glutamate: step 2/4.</text>
</comment>
<keyword evidence="6 9" id="KW-0418">Kinase</keyword>
<keyword evidence="2 9" id="KW-0055">Arginine biosynthesis</keyword>
<evidence type="ECO:0000313" key="12">
    <source>
        <dbReference type="Proteomes" id="UP000032417"/>
    </source>
</evidence>
<dbReference type="InterPro" id="IPR004662">
    <property type="entry name" value="AcgluKinase_fam"/>
</dbReference>